<dbReference type="OrthoDB" id="242313at2"/>
<dbReference type="KEGG" id="pbor:BSF38_00672"/>
<sequence length="752" mass="81942">MAAVDAYSPCPCGSGQKFKWCCHKAESYVDRAERLDRNGQHEAALAVVNDGLTKYPDVPWLHIRKAVSMLALEKPQEAKAAIGELLRQHPDHLGAIVLNFRLMLETGDVAGAVAQFQNAFARAADAAGRTRFASLAAMLGTVLPKVGLAASAIKHLELAKSLAAPDDTMWIDSALPRARANPALSAWIKNPYKLSRAPEGLGDEARRQFEQAIGWADLGQWAHAASAFELLSADRAAAVEADRNLGLCRLWLGDHPGALEALRRSLADPRVKAKPTTDAVDLEALCQTLDDRPGDDPVEEVELSWPIRDRAGLLTRLAADKRCVETAGDEDDEEAAAGRPARSETFLLLDRPKLDAAKPGLKPADLPLVVGQIALGPDAVTLRTRDDGRLNEAIDGFTSVADKTIPPAQPRTKVIGAIPRADLVLDVVCFPPSDLPPADREKLTTALLSDQINNLWPETPLVYLDGKTPNAAAKAGGYELPLRAAFLLFEESGRQWEAQPDWSALRTRLKVPVEPPIDHASVVIADVQLGRLALLDPKRLDDDRLVSLYERAQTWGLPDVLLKAAREITTRRKLLERDRFPVFSVYTDLAMAEAGERRRDAALEWARKGRGVDPQARRSVAAASWDMLELQIQMMTDEPETWVPELVVVMNRYERDQDATRLVLSRLVQAGLIRLTQSENESEGMVADSSLLQHLIARYGPRVQTATGEVGVSATRGGIWTPEAPVGGGVWTPGSSPKPAPADKPRIILPGQ</sequence>
<dbReference type="AlphaFoldDB" id="A0A1U7CK19"/>
<organism evidence="2 3">
    <name type="scientific">Paludisphaera borealis</name>
    <dbReference type="NCBI Taxonomy" id="1387353"/>
    <lineage>
        <taxon>Bacteria</taxon>
        <taxon>Pseudomonadati</taxon>
        <taxon>Planctomycetota</taxon>
        <taxon>Planctomycetia</taxon>
        <taxon>Isosphaerales</taxon>
        <taxon>Isosphaeraceae</taxon>
        <taxon>Paludisphaera</taxon>
    </lineage>
</organism>
<accession>A0A1U7CK19</accession>
<reference evidence="3" key="1">
    <citation type="submission" date="2016-12" db="EMBL/GenBank/DDBJ databases">
        <title>Comparative genomics of four Isosphaeraceae planctomycetes: a common pool of plasmids and glycoside hydrolase genes.</title>
        <authorList>
            <person name="Ivanova A."/>
        </authorList>
    </citation>
    <scope>NUCLEOTIDE SEQUENCE [LARGE SCALE GENOMIC DNA]</scope>
    <source>
        <strain evidence="3">PX4</strain>
    </source>
</reference>
<keyword evidence="3" id="KW-1185">Reference proteome</keyword>
<dbReference type="STRING" id="1387353.BSF38_00672"/>
<dbReference type="InterPro" id="IPR011990">
    <property type="entry name" value="TPR-like_helical_dom_sf"/>
</dbReference>
<evidence type="ECO:0000313" key="3">
    <source>
        <dbReference type="Proteomes" id="UP000186309"/>
    </source>
</evidence>
<proteinExistence type="predicted"/>
<dbReference type="EMBL" id="CP019082">
    <property type="protein sequence ID" value="APW59256.1"/>
    <property type="molecule type" value="Genomic_DNA"/>
</dbReference>
<dbReference type="SUPFAM" id="SSF103642">
    <property type="entry name" value="Sec-C motif"/>
    <property type="match status" value="1"/>
</dbReference>
<protein>
    <submittedName>
        <fullName evidence="2">Uncharacterized protein</fullName>
    </submittedName>
</protein>
<evidence type="ECO:0000256" key="1">
    <source>
        <dbReference type="SAM" id="MobiDB-lite"/>
    </source>
</evidence>
<name>A0A1U7CK19_9BACT</name>
<dbReference type="Proteomes" id="UP000186309">
    <property type="component" value="Chromosome"/>
</dbReference>
<evidence type="ECO:0000313" key="2">
    <source>
        <dbReference type="EMBL" id="APW59256.1"/>
    </source>
</evidence>
<dbReference type="SUPFAM" id="SSF48452">
    <property type="entry name" value="TPR-like"/>
    <property type="match status" value="1"/>
</dbReference>
<dbReference type="RefSeq" id="WP_076343462.1">
    <property type="nucleotide sequence ID" value="NZ_CP019082.1"/>
</dbReference>
<dbReference type="Gene3D" id="1.25.40.10">
    <property type="entry name" value="Tetratricopeptide repeat domain"/>
    <property type="match status" value="1"/>
</dbReference>
<gene>
    <name evidence="2" type="ORF">BSF38_00672</name>
</gene>
<feature type="region of interest" description="Disordered" evidence="1">
    <location>
        <begin position="723"/>
        <end position="752"/>
    </location>
</feature>